<feature type="transmembrane region" description="Helical" evidence="1">
    <location>
        <begin position="249"/>
        <end position="267"/>
    </location>
</feature>
<keyword evidence="4" id="KW-0808">Transferase</keyword>
<dbReference type="PANTHER" id="PTHR23028:SF53">
    <property type="entry name" value="ACYL_TRANSF_3 DOMAIN-CONTAINING PROTEIN"/>
    <property type="match status" value="1"/>
</dbReference>
<evidence type="ECO:0000259" key="3">
    <source>
        <dbReference type="Pfam" id="PF19040"/>
    </source>
</evidence>
<accession>A0ABU5K5P4</accession>
<comment type="caution">
    <text evidence="4">The sequence shown here is derived from an EMBL/GenBank/DDBJ whole genome shotgun (WGS) entry which is preliminary data.</text>
</comment>
<proteinExistence type="predicted"/>
<sequence length="708" mass="75856">MTDLQALGRATSTERVIGTEIRRDIQALRAVAVTMVVVYHFWPSALPGGFVGVDVFFVISGYLITSHLWRHPPTDVRGFTEFWSRRVVRLIPAAAAAILGTLALVVVTQSSAEWSAAVRHAIASMLYVENWLLIHDATDYLRADAPPSPFQHFWSLSVEEQFYLVWPFVIGLAVLATRSRPERRHRAMVLVVGAAVLASFAHGLLLTGSNPPAAYFASPARMWELAVGGLLALLHVGGARRGSDRTRATLAWAGLGGLALSCVLITGTTPFPGWAALLPTVATLALLHAGDPAGRFTLRPAMHARGVQLVGDVSYAAYLWHWPLVLLVPPALADGEGAQQVVKVALLPVLVLMAWVSTVHLENPLRRVPTGGSLRRRAAVVLVLCTALVLGSALAVRAVVERRSEAVRERVEALTTGVEVTPCVGAAALDPGADCDPDATPITTPEFARGDIPTTITVGGCLNWPPFGELVSCSFGDTEAPTEKIALLGNSHAGHLLPPVEVLGKEEGWQVDSYVIGVCQPSVEPVPHPAPVSGVPPEQLRADCERLNRESLERITTQDYSLVVMSTLDHDPAHEVAEDNIYRSTLETITDAGVPVLVVRDTPASMDQAQDPPTCLGLNAADPSVCDGTPQEWIRQDPLTTAAEGSDSPLVHRVDLNDHICTDTRCPAILGGIITYADFNHLSATFSRTLAPYLGPAMLAAMEEPEEG</sequence>
<dbReference type="Pfam" id="PF01757">
    <property type="entry name" value="Acyl_transf_3"/>
    <property type="match status" value="1"/>
</dbReference>
<feature type="transmembrane region" description="Helical" evidence="1">
    <location>
        <begin position="25"/>
        <end position="42"/>
    </location>
</feature>
<dbReference type="Proteomes" id="UP001291999">
    <property type="component" value="Unassembled WGS sequence"/>
</dbReference>
<feature type="transmembrane region" description="Helical" evidence="1">
    <location>
        <begin position="189"/>
        <end position="208"/>
    </location>
</feature>
<dbReference type="Pfam" id="PF19040">
    <property type="entry name" value="SGNH"/>
    <property type="match status" value="1"/>
</dbReference>
<feature type="transmembrane region" description="Helical" evidence="1">
    <location>
        <begin position="341"/>
        <end position="359"/>
    </location>
</feature>
<dbReference type="InterPro" id="IPR050879">
    <property type="entry name" value="Acyltransferase_3"/>
</dbReference>
<keyword evidence="1" id="KW-0472">Membrane</keyword>
<evidence type="ECO:0000256" key="1">
    <source>
        <dbReference type="SAM" id="Phobius"/>
    </source>
</evidence>
<dbReference type="PANTHER" id="PTHR23028">
    <property type="entry name" value="ACETYLTRANSFERASE"/>
    <property type="match status" value="1"/>
</dbReference>
<evidence type="ECO:0000259" key="2">
    <source>
        <dbReference type="Pfam" id="PF01757"/>
    </source>
</evidence>
<gene>
    <name evidence="4" type="ORF">SFC79_00110</name>
</gene>
<dbReference type="InterPro" id="IPR043968">
    <property type="entry name" value="SGNH"/>
</dbReference>
<evidence type="ECO:0000313" key="5">
    <source>
        <dbReference type="Proteomes" id="UP001291999"/>
    </source>
</evidence>
<keyword evidence="1" id="KW-1133">Transmembrane helix</keyword>
<dbReference type="GO" id="GO:0016746">
    <property type="term" value="F:acyltransferase activity"/>
    <property type="evidence" value="ECO:0007669"/>
    <property type="project" value="UniProtKB-KW"/>
</dbReference>
<name>A0ABU5K5P4_9ACTN</name>
<feature type="transmembrane region" description="Helical" evidence="1">
    <location>
        <begin position="48"/>
        <end position="69"/>
    </location>
</feature>
<dbReference type="EMBL" id="JAXQPW010000001">
    <property type="protein sequence ID" value="MDZ5660154.1"/>
    <property type="molecule type" value="Genomic_DNA"/>
</dbReference>
<reference evidence="4 5" key="1">
    <citation type="submission" date="2023-11" db="EMBL/GenBank/DDBJ databases">
        <title>Novel species in genus Nocardioides.</title>
        <authorList>
            <person name="Zhou H."/>
        </authorList>
    </citation>
    <scope>NUCLEOTIDE SEQUENCE [LARGE SCALE GENOMIC DNA]</scope>
    <source>
        <strain evidence="4 5">S-58</strain>
    </source>
</reference>
<feature type="transmembrane region" description="Helical" evidence="1">
    <location>
        <begin position="379"/>
        <end position="400"/>
    </location>
</feature>
<feature type="transmembrane region" description="Helical" evidence="1">
    <location>
        <begin position="161"/>
        <end position="177"/>
    </location>
</feature>
<protein>
    <submittedName>
        <fullName evidence="4">Acyltransferase family protein</fullName>
        <ecNumber evidence="4">2.3.1.-</ecNumber>
    </submittedName>
</protein>
<dbReference type="InterPro" id="IPR002656">
    <property type="entry name" value="Acyl_transf_3_dom"/>
</dbReference>
<dbReference type="RefSeq" id="WP_322422779.1">
    <property type="nucleotide sequence ID" value="NZ_JAXQPW010000001.1"/>
</dbReference>
<feature type="domain" description="SGNH" evidence="3">
    <location>
        <begin position="471"/>
        <end position="694"/>
    </location>
</feature>
<keyword evidence="5" id="KW-1185">Reference proteome</keyword>
<dbReference type="EC" id="2.3.1.-" evidence="4"/>
<feature type="transmembrane region" description="Helical" evidence="1">
    <location>
        <begin position="220"/>
        <end position="237"/>
    </location>
</feature>
<keyword evidence="4" id="KW-0012">Acyltransferase</keyword>
<keyword evidence="1" id="KW-0812">Transmembrane</keyword>
<feature type="transmembrane region" description="Helical" evidence="1">
    <location>
        <begin position="90"/>
        <end position="108"/>
    </location>
</feature>
<feature type="domain" description="Acyltransferase 3" evidence="2">
    <location>
        <begin position="24"/>
        <end position="338"/>
    </location>
</feature>
<evidence type="ECO:0000313" key="4">
    <source>
        <dbReference type="EMBL" id="MDZ5660154.1"/>
    </source>
</evidence>
<organism evidence="4 5">
    <name type="scientific">Nocardioides renjunii</name>
    <dbReference type="NCBI Taxonomy" id="3095075"/>
    <lineage>
        <taxon>Bacteria</taxon>
        <taxon>Bacillati</taxon>
        <taxon>Actinomycetota</taxon>
        <taxon>Actinomycetes</taxon>
        <taxon>Propionibacteriales</taxon>
        <taxon>Nocardioidaceae</taxon>
        <taxon>Nocardioides</taxon>
    </lineage>
</organism>